<sequence>MAHTYGPLCVEDGEFRLLELQPGSGEDMITCTMRSTSLAEQPVCQYETISYCWGDLAPEARLELDGNELIIPASAVAALRRVRLPDRTRLLFLDVLCIDQTNLEERAQQVSIMNDIYSSSAGNLIYLGEEDTSTGPAVRTIRLLYDEILHETDNLVALGSTVADPDTRNANRSQVGFRNRDELDFEALDSFFGLPRLWVTLETLVAPSNQALCGTHSFSLVELLRVSAWLHYKSFHIQKYVPNSINNRLWTWWVALDEQVDPVAGQCGGFQTFAQMLSYASSRGASDERDRVYALHKLFQGPLPPSLLPDYRRPLVELMCEATRRAFIDVDGNLDLGVLHHVHHASQQELELSAWPSWVPTWTEYHNDPGTFPESFCAGAHSPRAPDASDTDSSAELVVRGCVVGTVDTVTDALSDRVFQCWEGLDTWIQSVEERIDQWDRHRNEPSRKRLLSAVLEAATSENGTANQDPKTGLECLLQHLREKGIPPPALAPDEEDAVATRARSMYDKIWLYGIERLVFGTHTGSLGLGPALTRKGDVVVAVPGSPWPLVLRPHAERGFRFVGEAYVYGVMYGEAVKAHGAGWSGDEVFTIR</sequence>
<dbReference type="AlphaFoldDB" id="A0AAV9P8S5"/>
<proteinExistence type="predicted"/>
<dbReference type="GeneID" id="89927822"/>
<dbReference type="PANTHER" id="PTHR24148">
    <property type="entry name" value="ANKYRIN REPEAT DOMAIN-CONTAINING PROTEIN 39 HOMOLOG-RELATED"/>
    <property type="match status" value="1"/>
</dbReference>
<keyword evidence="3" id="KW-1185">Reference proteome</keyword>
<dbReference type="RefSeq" id="XP_064658639.1">
    <property type="nucleotide sequence ID" value="XM_064803724.1"/>
</dbReference>
<feature type="domain" description="Heterokaryon incompatibility" evidence="1">
    <location>
        <begin position="46"/>
        <end position="151"/>
    </location>
</feature>
<dbReference type="InterPro" id="IPR052895">
    <property type="entry name" value="HetReg/Transcr_Mod"/>
</dbReference>
<accession>A0AAV9P8S5</accession>
<dbReference type="Pfam" id="PF26639">
    <property type="entry name" value="Het-6_barrel"/>
    <property type="match status" value="1"/>
</dbReference>
<gene>
    <name evidence="2" type="ORF">LTR77_006482</name>
</gene>
<dbReference type="Pfam" id="PF06985">
    <property type="entry name" value="HET"/>
    <property type="match status" value="1"/>
</dbReference>
<protein>
    <recommendedName>
        <fullName evidence="1">Heterokaryon incompatibility domain-containing protein</fullName>
    </recommendedName>
</protein>
<name>A0AAV9P8S5_9PEZI</name>
<dbReference type="Proteomes" id="UP001337655">
    <property type="component" value="Unassembled WGS sequence"/>
</dbReference>
<evidence type="ECO:0000259" key="1">
    <source>
        <dbReference type="Pfam" id="PF06985"/>
    </source>
</evidence>
<reference evidence="2 3" key="1">
    <citation type="submission" date="2023-08" db="EMBL/GenBank/DDBJ databases">
        <title>Black Yeasts Isolated from many extreme environments.</title>
        <authorList>
            <person name="Coleine C."/>
            <person name="Stajich J.E."/>
            <person name="Selbmann L."/>
        </authorList>
    </citation>
    <scope>NUCLEOTIDE SEQUENCE [LARGE SCALE GENOMIC DNA]</scope>
    <source>
        <strain evidence="2 3">CCFEE 5935</strain>
    </source>
</reference>
<comment type="caution">
    <text evidence="2">The sequence shown here is derived from an EMBL/GenBank/DDBJ whole genome shotgun (WGS) entry which is preliminary data.</text>
</comment>
<organism evidence="2 3">
    <name type="scientific">Saxophila tyrrhenica</name>
    <dbReference type="NCBI Taxonomy" id="1690608"/>
    <lineage>
        <taxon>Eukaryota</taxon>
        <taxon>Fungi</taxon>
        <taxon>Dikarya</taxon>
        <taxon>Ascomycota</taxon>
        <taxon>Pezizomycotina</taxon>
        <taxon>Dothideomycetes</taxon>
        <taxon>Dothideomycetidae</taxon>
        <taxon>Mycosphaerellales</taxon>
        <taxon>Extremaceae</taxon>
        <taxon>Saxophila</taxon>
    </lineage>
</organism>
<evidence type="ECO:0000313" key="2">
    <source>
        <dbReference type="EMBL" id="KAK5169173.1"/>
    </source>
</evidence>
<evidence type="ECO:0000313" key="3">
    <source>
        <dbReference type="Proteomes" id="UP001337655"/>
    </source>
</evidence>
<dbReference type="InterPro" id="IPR010730">
    <property type="entry name" value="HET"/>
</dbReference>
<dbReference type="EMBL" id="JAVRRT010000009">
    <property type="protein sequence ID" value="KAK5169173.1"/>
    <property type="molecule type" value="Genomic_DNA"/>
</dbReference>
<dbReference type="PANTHER" id="PTHR24148:SF73">
    <property type="entry name" value="HET DOMAIN PROTEIN (AFU_ORTHOLOGUE AFUA_8G01020)"/>
    <property type="match status" value="1"/>
</dbReference>